<evidence type="ECO:0000256" key="2">
    <source>
        <dbReference type="ARBA" id="ARBA00001974"/>
    </source>
</evidence>
<dbReference type="InterPro" id="IPR036188">
    <property type="entry name" value="FAD/NAD-bd_sf"/>
</dbReference>
<evidence type="ECO:0000256" key="4">
    <source>
        <dbReference type="ARBA" id="ARBA00022532"/>
    </source>
</evidence>
<dbReference type="Proteomes" id="UP000285625">
    <property type="component" value="Unassembled WGS sequence"/>
</dbReference>
<sequence length="497" mass="56327">MSNQSEPRNIIVVGAGVLSTTFSSMIKELEPNWNIKLYERLDRPGLESSNERHNAGTGHAALCELNYTVLQPDGSIDIEKAKHINEEFEISKQFWGFLVKNKNISNPREFINPLPHISFVRGVNNRKFLKDRYEAMKQSPMFDNIEYTEDIEVMRKWMPLMMKGRDASDIMAASKIDEGTDVNFGELTRKMTSNIEAHDNAEVKYNHEVIDFMQREDKKWEVKIRNRNSGKVFTEIAHHVFIGAGGGAIPLLQKTGIPESKNLGGFPITGQFLTCTNPEVVEEHGVKVYGKEPPGTPPMTVPHLDTRYINGEKTLLFGPFASVGPKFLKNGSNLDLFRSVKPYNIMTLLASAAKNLPLIKYSFDQILMTKEGCMNHLRTFYPEARDEDWELYTAGKRVQVIKDTEEYGKGFIQFGTEVVNSQDHTVIALLGESPGASTSVSVALEVLEKNFPELTSEWTPKIQKMIPSYGKSLIEDEALMRKTRKQTSKDLELNYYE</sequence>
<comment type="caution">
    <text evidence="9">The sequence shown here is derived from an EMBL/GenBank/DDBJ whole genome shotgun (WGS) entry which is preliminary data.</text>
</comment>
<dbReference type="InterPro" id="IPR006231">
    <property type="entry name" value="MQO"/>
</dbReference>
<organism evidence="9 10">
    <name type="scientific">Staphylococcus hyicus</name>
    <dbReference type="NCBI Taxonomy" id="1284"/>
    <lineage>
        <taxon>Bacteria</taxon>
        <taxon>Bacillati</taxon>
        <taxon>Bacillota</taxon>
        <taxon>Bacilli</taxon>
        <taxon>Bacillales</taxon>
        <taxon>Staphylococcaceae</taxon>
        <taxon>Staphylococcus</taxon>
    </lineage>
</organism>
<reference evidence="9 10" key="1">
    <citation type="journal article" date="2016" name="Front. Microbiol.">
        <title>Comprehensive Phylogenetic Analysis of Bovine Non-aureus Staphylococci Species Based on Whole-Genome Sequencing.</title>
        <authorList>
            <person name="Naushad S."/>
            <person name="Barkema H.W."/>
            <person name="Luby C."/>
            <person name="Condas L.A."/>
            <person name="Nobrega D.B."/>
            <person name="Carson D.A."/>
            <person name="De Buck J."/>
        </authorList>
    </citation>
    <scope>NUCLEOTIDE SEQUENCE [LARGE SCALE GENOMIC DNA]</scope>
    <source>
        <strain evidence="9 10">SNUC 5959</strain>
    </source>
</reference>
<name>A0A0A8HLT8_STAHY</name>
<dbReference type="NCBIfam" id="NF009875">
    <property type="entry name" value="PRK13339.1"/>
    <property type="match status" value="1"/>
</dbReference>
<dbReference type="AlphaFoldDB" id="A0A0A8HLT8"/>
<evidence type="ECO:0000313" key="9">
    <source>
        <dbReference type="EMBL" id="RIO47270.1"/>
    </source>
</evidence>
<evidence type="ECO:0000256" key="1">
    <source>
        <dbReference type="ARBA" id="ARBA00001139"/>
    </source>
</evidence>
<dbReference type="GeneID" id="41072029"/>
<dbReference type="GO" id="GO:0008924">
    <property type="term" value="F:L-malate dehydrogenase (quinone) activity"/>
    <property type="evidence" value="ECO:0007669"/>
    <property type="project" value="UniProtKB-UniRule"/>
</dbReference>
<dbReference type="EMBL" id="QXVO01000004">
    <property type="protein sequence ID" value="RIO47270.1"/>
    <property type="molecule type" value="Genomic_DNA"/>
</dbReference>
<dbReference type="PANTHER" id="PTHR43104:SF2">
    <property type="entry name" value="L-2-HYDROXYGLUTARATE DEHYDROGENASE, MITOCHONDRIAL"/>
    <property type="match status" value="1"/>
</dbReference>
<dbReference type="NCBIfam" id="TIGR01320">
    <property type="entry name" value="mal_quin_oxido"/>
    <property type="match status" value="1"/>
</dbReference>
<comment type="catalytic activity">
    <reaction evidence="1 8">
        <text>(S)-malate + a quinone = a quinol + oxaloacetate</text>
        <dbReference type="Rhea" id="RHEA:46012"/>
        <dbReference type="ChEBI" id="CHEBI:15589"/>
        <dbReference type="ChEBI" id="CHEBI:16452"/>
        <dbReference type="ChEBI" id="CHEBI:24646"/>
        <dbReference type="ChEBI" id="CHEBI:132124"/>
        <dbReference type="EC" id="1.1.5.4"/>
    </reaction>
</comment>
<keyword evidence="6 8" id="KW-0274">FAD</keyword>
<comment type="pathway">
    <text evidence="3 8">Carbohydrate metabolism; tricarboxylic acid cycle; oxaloacetate from (S)-malate (quinone route): step 1/1.</text>
</comment>
<comment type="similarity">
    <text evidence="8">Belongs to the MQO family.</text>
</comment>
<dbReference type="PANTHER" id="PTHR43104">
    <property type="entry name" value="L-2-HYDROXYGLUTARATE DEHYDROGENASE, MITOCHONDRIAL"/>
    <property type="match status" value="1"/>
</dbReference>
<dbReference type="GO" id="GO:0006099">
    <property type="term" value="P:tricarboxylic acid cycle"/>
    <property type="evidence" value="ECO:0007669"/>
    <property type="project" value="UniProtKB-UniRule"/>
</dbReference>
<dbReference type="RefSeq" id="WP_039643654.1">
    <property type="nucleotide sequence ID" value="NZ_CP008747.1"/>
</dbReference>
<evidence type="ECO:0000256" key="5">
    <source>
        <dbReference type="ARBA" id="ARBA00022630"/>
    </source>
</evidence>
<dbReference type="KEGG" id="shu:SHYC_00875"/>
<evidence type="ECO:0000256" key="7">
    <source>
        <dbReference type="ARBA" id="ARBA00023002"/>
    </source>
</evidence>
<dbReference type="EC" id="1.1.5.4" evidence="8"/>
<dbReference type="SUPFAM" id="SSF51905">
    <property type="entry name" value="FAD/NAD(P)-binding domain"/>
    <property type="match status" value="1"/>
</dbReference>
<evidence type="ECO:0000313" key="10">
    <source>
        <dbReference type="Proteomes" id="UP000285625"/>
    </source>
</evidence>
<dbReference type="HOGENOM" id="CLU_028151_0_0_9"/>
<keyword evidence="5 8" id="KW-0285">Flavoprotein</keyword>
<evidence type="ECO:0000256" key="6">
    <source>
        <dbReference type="ARBA" id="ARBA00022827"/>
    </source>
</evidence>
<protein>
    <recommendedName>
        <fullName evidence="8">Probable malate:quinone oxidoreductase</fullName>
        <ecNumber evidence="8">1.1.5.4</ecNumber>
    </recommendedName>
    <alternativeName>
        <fullName evidence="8">MQO</fullName>
    </alternativeName>
    <alternativeName>
        <fullName evidence="8">Malate dehydrogenase [quinone]</fullName>
    </alternativeName>
</protein>
<dbReference type="GO" id="GO:0047545">
    <property type="term" value="F:(S)-2-hydroxyglutarate dehydrogenase activity"/>
    <property type="evidence" value="ECO:0007669"/>
    <property type="project" value="TreeGrafter"/>
</dbReference>
<accession>A0A0A8HLT8</accession>
<dbReference type="NCBIfam" id="NF040844">
    <property type="entry name" value="Lac_Quin_Ox_NO"/>
    <property type="match status" value="1"/>
</dbReference>
<keyword evidence="4 8" id="KW-0816">Tricarboxylic acid cycle</keyword>
<comment type="cofactor">
    <cofactor evidence="2 8">
        <name>FAD</name>
        <dbReference type="ChEBI" id="CHEBI:57692"/>
    </cofactor>
</comment>
<dbReference type="NCBIfam" id="NF003611">
    <property type="entry name" value="PRK05257.3-2"/>
    <property type="match status" value="1"/>
</dbReference>
<dbReference type="UniPathway" id="UPA00223">
    <property type="reaction ID" value="UER01008"/>
</dbReference>
<dbReference type="STRING" id="1284.SHYC_00875"/>
<dbReference type="NCBIfam" id="NF003606">
    <property type="entry name" value="PRK05257.2-1"/>
    <property type="match status" value="1"/>
</dbReference>
<evidence type="ECO:0000256" key="8">
    <source>
        <dbReference type="HAMAP-Rule" id="MF_00212"/>
    </source>
</evidence>
<dbReference type="HAMAP" id="MF_00212">
    <property type="entry name" value="MQO"/>
    <property type="match status" value="1"/>
</dbReference>
<proteinExistence type="inferred from homology"/>
<dbReference type="Pfam" id="PF06039">
    <property type="entry name" value="Mqo"/>
    <property type="match status" value="1"/>
</dbReference>
<gene>
    <name evidence="8 9" type="primary">mqo</name>
    <name evidence="9" type="ORF">BUZ57_01940</name>
</gene>
<evidence type="ECO:0000256" key="3">
    <source>
        <dbReference type="ARBA" id="ARBA00005012"/>
    </source>
</evidence>
<keyword evidence="7 8" id="KW-0560">Oxidoreductase</keyword>